<dbReference type="Proteomes" id="UP000746471">
    <property type="component" value="Unassembled WGS sequence"/>
</dbReference>
<keyword evidence="1" id="KW-0812">Transmembrane</keyword>
<reference evidence="3 4" key="1">
    <citation type="submission" date="2021-05" db="EMBL/GenBank/DDBJ databases">
        <title>Fusibacter ferrireducens sp. nov., an anaerobic, sulfur- and Fe-reducing bacterium isolated from the mangrove sediment.</title>
        <authorList>
            <person name="Qiu D."/>
        </authorList>
    </citation>
    <scope>NUCLEOTIDE SEQUENCE [LARGE SCALE GENOMIC DNA]</scope>
    <source>
        <strain evidence="3 4">DSM 12116</strain>
    </source>
</reference>
<dbReference type="Pfam" id="PF04961">
    <property type="entry name" value="FTCD_C"/>
    <property type="match status" value="1"/>
</dbReference>
<proteinExistence type="predicted"/>
<comment type="caution">
    <text evidence="3">The sequence shown here is derived from an EMBL/GenBank/DDBJ whole genome shotgun (WGS) entry which is preliminary data.</text>
</comment>
<sequence>MAKKMSETTCEDFVGALAAKTSVPGGGGASALVGAIGVALCSMVGNFTLGRKKYAHFEADVNRMLGEGESIQKDLLALIDEDAKAFEPLSKAYAIPKDDPKREVIMEKALMDASMAPLNIMRKCCEAIDLLEEMLEKGSVMLISDVGCGALFAKAALLGASLNIYINTKSFSNRAEAEKIEAEVTAMIESYTKKADQIAAAVSLKIRGEA</sequence>
<dbReference type="EMBL" id="JAHBCL010000015">
    <property type="protein sequence ID" value="MBS7526994.1"/>
    <property type="molecule type" value="Genomic_DNA"/>
</dbReference>
<evidence type="ECO:0000256" key="1">
    <source>
        <dbReference type="SAM" id="Phobius"/>
    </source>
</evidence>
<keyword evidence="4" id="KW-1185">Reference proteome</keyword>
<organism evidence="3 4">
    <name type="scientific">Fusibacter paucivorans</name>
    <dbReference type="NCBI Taxonomy" id="76009"/>
    <lineage>
        <taxon>Bacteria</taxon>
        <taxon>Bacillati</taxon>
        <taxon>Bacillota</taxon>
        <taxon>Clostridia</taxon>
        <taxon>Eubacteriales</taxon>
        <taxon>Eubacteriales Family XII. Incertae Sedis</taxon>
        <taxon>Fusibacter</taxon>
    </lineage>
</organism>
<dbReference type="Gene3D" id="1.20.120.680">
    <property type="entry name" value="Formiminotetrahydrofolate cyclodeaminase monomer, up-and-down helical bundle"/>
    <property type="match status" value="1"/>
</dbReference>
<name>A0ABS5PP95_9FIRM</name>
<keyword evidence="1" id="KW-1133">Transmembrane helix</keyword>
<evidence type="ECO:0000313" key="3">
    <source>
        <dbReference type="EMBL" id="MBS7526994.1"/>
    </source>
</evidence>
<feature type="transmembrane region" description="Helical" evidence="1">
    <location>
        <begin position="29"/>
        <end position="49"/>
    </location>
</feature>
<dbReference type="InterPro" id="IPR007044">
    <property type="entry name" value="Cyclodeamin/CycHdrlase"/>
</dbReference>
<gene>
    <name evidence="3" type="ORF">KHM83_09910</name>
</gene>
<dbReference type="SUPFAM" id="SSF101262">
    <property type="entry name" value="Methenyltetrahydrofolate cyclohydrolase-like"/>
    <property type="match status" value="1"/>
</dbReference>
<evidence type="ECO:0000313" key="4">
    <source>
        <dbReference type="Proteomes" id="UP000746471"/>
    </source>
</evidence>
<dbReference type="InterPro" id="IPR036178">
    <property type="entry name" value="Formintransfe-cycloase-like_sf"/>
</dbReference>
<protein>
    <submittedName>
        <fullName evidence="3">Cyclodeaminase/cyclohydrolase family protein</fullName>
    </submittedName>
</protein>
<keyword evidence="1" id="KW-0472">Membrane</keyword>
<dbReference type="RefSeq" id="WP_213236855.1">
    <property type="nucleotide sequence ID" value="NZ_JAHBCL010000015.1"/>
</dbReference>
<evidence type="ECO:0000259" key="2">
    <source>
        <dbReference type="Pfam" id="PF04961"/>
    </source>
</evidence>
<accession>A0ABS5PP95</accession>
<feature type="domain" description="Cyclodeaminase/cyclohydrolase" evidence="2">
    <location>
        <begin position="9"/>
        <end position="185"/>
    </location>
</feature>